<dbReference type="RefSeq" id="WP_169467037.1">
    <property type="nucleotide sequence ID" value="NZ_JABBGG010000007.1"/>
</dbReference>
<sequence length="110" mass="11002">MKNFIQKGVTLTLLVAAAAQAGEAVLVGKIFGVALSDVAAGKSGEFVTEGVFELPALAGDVAAQGAVLYWDTANERLTTTDVGNTRVGVAVEAKAGGAAIAVIKLDAVIS</sequence>
<proteinExistence type="predicted"/>
<feature type="signal peptide" evidence="1">
    <location>
        <begin position="1"/>
        <end position="21"/>
    </location>
</feature>
<gene>
    <name evidence="2" type="ORF">HHL21_14500</name>
</gene>
<dbReference type="Pfam" id="PF09956">
    <property type="entry name" value="Phage_cement_2"/>
    <property type="match status" value="1"/>
</dbReference>
<evidence type="ECO:0000256" key="1">
    <source>
        <dbReference type="SAM" id="SignalP"/>
    </source>
</evidence>
<accession>A0A848HM15</accession>
<evidence type="ECO:0000313" key="2">
    <source>
        <dbReference type="EMBL" id="NML62264.1"/>
    </source>
</evidence>
<protein>
    <submittedName>
        <fullName evidence="2">DUF2190 family protein</fullName>
    </submittedName>
</protein>
<dbReference type="InterPro" id="IPR011231">
    <property type="entry name" value="Phage_VT1-Sakai_H0018"/>
</dbReference>
<keyword evidence="3" id="KW-1185">Reference proteome</keyword>
<dbReference type="AlphaFoldDB" id="A0A848HM15"/>
<organism evidence="2 3">
    <name type="scientific">Massilia polaris</name>
    <dbReference type="NCBI Taxonomy" id="2728846"/>
    <lineage>
        <taxon>Bacteria</taxon>
        <taxon>Pseudomonadati</taxon>
        <taxon>Pseudomonadota</taxon>
        <taxon>Betaproteobacteria</taxon>
        <taxon>Burkholderiales</taxon>
        <taxon>Oxalobacteraceae</taxon>
        <taxon>Telluria group</taxon>
        <taxon>Massilia</taxon>
    </lineage>
</organism>
<evidence type="ECO:0000313" key="3">
    <source>
        <dbReference type="Proteomes" id="UP000583752"/>
    </source>
</evidence>
<dbReference type="PIRSF" id="PIRSF030771">
    <property type="entry name" value="UCP030771"/>
    <property type="match status" value="1"/>
</dbReference>
<name>A0A848HM15_9BURK</name>
<dbReference type="Proteomes" id="UP000583752">
    <property type="component" value="Unassembled WGS sequence"/>
</dbReference>
<dbReference type="EMBL" id="JABBGG010000007">
    <property type="protein sequence ID" value="NML62264.1"/>
    <property type="molecule type" value="Genomic_DNA"/>
</dbReference>
<keyword evidence="1" id="KW-0732">Signal</keyword>
<feature type="chain" id="PRO_5033042234" evidence="1">
    <location>
        <begin position="22"/>
        <end position="110"/>
    </location>
</feature>
<comment type="caution">
    <text evidence="2">The sequence shown here is derived from an EMBL/GenBank/DDBJ whole genome shotgun (WGS) entry which is preliminary data.</text>
</comment>
<reference evidence="2 3" key="1">
    <citation type="submission" date="2020-04" db="EMBL/GenBank/DDBJ databases">
        <title>Massilia sp. RP-1-19 isolated from soil.</title>
        <authorList>
            <person name="Dahal R.H."/>
        </authorList>
    </citation>
    <scope>NUCLEOTIDE SEQUENCE [LARGE SCALE GENOMIC DNA]</scope>
    <source>
        <strain evidence="2 3">RP-1-19</strain>
    </source>
</reference>